<evidence type="ECO:0000256" key="1">
    <source>
        <dbReference type="SAM" id="MobiDB-lite"/>
    </source>
</evidence>
<feature type="transmembrane region" description="Helical" evidence="2">
    <location>
        <begin position="313"/>
        <end position="332"/>
    </location>
</feature>
<geneLocation type="plasmid" evidence="4 5">
    <name>unnamed2</name>
</geneLocation>
<dbReference type="EC" id="2.3.1.-" evidence="4"/>
<feature type="transmembrane region" description="Helical" evidence="2">
    <location>
        <begin position="221"/>
        <end position="238"/>
    </location>
</feature>
<dbReference type="RefSeq" id="WP_330629348.1">
    <property type="nucleotide sequence ID" value="NZ_CP135445.1"/>
</dbReference>
<feature type="transmembrane region" description="Helical" evidence="2">
    <location>
        <begin position="58"/>
        <end position="77"/>
    </location>
</feature>
<name>A0ABZ1E4I6_9RHOB</name>
<protein>
    <submittedName>
        <fullName evidence="4">Acyltransferase</fullName>
        <ecNumber evidence="4">2.3.1.-</ecNumber>
    </submittedName>
</protein>
<gene>
    <name evidence="4" type="ORF">RPE78_17335</name>
</gene>
<evidence type="ECO:0000313" key="4">
    <source>
        <dbReference type="EMBL" id="WRY35620.1"/>
    </source>
</evidence>
<evidence type="ECO:0000259" key="3">
    <source>
        <dbReference type="Pfam" id="PF01757"/>
    </source>
</evidence>
<keyword evidence="2" id="KW-0812">Transmembrane</keyword>
<keyword evidence="4" id="KW-0614">Plasmid</keyword>
<keyword evidence="4" id="KW-0012">Acyltransferase</keyword>
<proteinExistence type="predicted"/>
<feature type="transmembrane region" description="Helical" evidence="2">
    <location>
        <begin position="194"/>
        <end position="214"/>
    </location>
</feature>
<feature type="transmembrane region" description="Helical" evidence="2">
    <location>
        <begin position="17"/>
        <end position="38"/>
    </location>
</feature>
<evidence type="ECO:0000313" key="5">
    <source>
        <dbReference type="Proteomes" id="UP001623290"/>
    </source>
</evidence>
<dbReference type="Pfam" id="PF01757">
    <property type="entry name" value="Acyl_transf_3"/>
    <property type="match status" value="1"/>
</dbReference>
<keyword evidence="5" id="KW-1185">Reference proteome</keyword>
<dbReference type="GO" id="GO:0016746">
    <property type="term" value="F:acyltransferase activity"/>
    <property type="evidence" value="ECO:0007669"/>
    <property type="project" value="UniProtKB-KW"/>
</dbReference>
<keyword evidence="4" id="KW-0808">Transferase</keyword>
<dbReference type="EMBL" id="CP135445">
    <property type="protein sequence ID" value="WRY35620.1"/>
    <property type="molecule type" value="Genomic_DNA"/>
</dbReference>
<accession>A0ABZ1E4I6</accession>
<evidence type="ECO:0000256" key="2">
    <source>
        <dbReference type="SAM" id="Phobius"/>
    </source>
</evidence>
<feature type="compositionally biased region" description="Polar residues" evidence="1">
    <location>
        <begin position="365"/>
        <end position="376"/>
    </location>
</feature>
<dbReference type="Proteomes" id="UP001623290">
    <property type="component" value="Plasmid unnamed2"/>
</dbReference>
<dbReference type="InterPro" id="IPR002656">
    <property type="entry name" value="Acyl_transf_3_dom"/>
</dbReference>
<feature type="domain" description="Acyltransferase 3" evidence="3">
    <location>
        <begin position="11"/>
        <end position="329"/>
    </location>
</feature>
<feature type="transmembrane region" description="Helical" evidence="2">
    <location>
        <begin position="169"/>
        <end position="188"/>
    </location>
</feature>
<keyword evidence="2" id="KW-1133">Transmembrane helix</keyword>
<feature type="transmembrane region" description="Helical" evidence="2">
    <location>
        <begin position="89"/>
        <end position="110"/>
    </location>
</feature>
<feature type="transmembrane region" description="Helical" evidence="2">
    <location>
        <begin position="280"/>
        <end position="301"/>
    </location>
</feature>
<feature type="region of interest" description="Disordered" evidence="1">
    <location>
        <begin position="351"/>
        <end position="376"/>
    </location>
</feature>
<organism evidence="4 5">
    <name type="scientific">Thioclava litoralis</name>
    <dbReference type="NCBI Taxonomy" id="3076557"/>
    <lineage>
        <taxon>Bacteria</taxon>
        <taxon>Pseudomonadati</taxon>
        <taxon>Pseudomonadota</taxon>
        <taxon>Alphaproteobacteria</taxon>
        <taxon>Rhodobacterales</taxon>
        <taxon>Paracoccaceae</taxon>
        <taxon>Thioclava</taxon>
    </lineage>
</organism>
<feature type="transmembrane region" description="Helical" evidence="2">
    <location>
        <begin position="144"/>
        <end position="162"/>
    </location>
</feature>
<reference evidence="4 5" key="1">
    <citation type="submission" date="2023-09" db="EMBL/GenBank/DDBJ databases">
        <title>Thioclava shenzhenensis sp. nov., a multidrug resistant bacteria-antagonizing species isolated from coastal seawater.</title>
        <authorList>
            <person name="Long M."/>
        </authorList>
    </citation>
    <scope>NUCLEOTIDE SEQUENCE [LARGE SCALE GENOMIC DNA]</scope>
    <source>
        <strain evidence="4 5">FTW29</strain>
        <plasmid evidence="4 5">unnamed2</plasmid>
    </source>
</reference>
<keyword evidence="2" id="KW-0472">Membrane</keyword>
<sequence>MAHLDTTSSLAIRLARVLCITLMIGIHFAPGINTLLALPLTRLEHGLIWLVLDEFGRASVPLLSIVSGFLVTQAMSSGRARTKILRSKLARLGIPLLFWCSVSFVLLLAYSPAALQAALAQTDWLQRISWFTALTEMPANTPLYFLRDLLVCNVVLLALWPLGKHAPALLLGVLLAVYVAAWGVNNLHLPMLPIFIKSRIFIFFLFGVAISLFAKAPPRPAFWLIGIVYAAHLLDLWTGRSYLPQTLSDILHRLAISMLMWRVCLSLATKPAVSHLLGRCEPYMFFMFCSHWIVTILYMRLLDHLGITDNDRVFLFLFLLNYPLSFVTAWLLQHMARHVPVARLLMTGKGPSRHRPTVLAHTAPASGTSEQELPSR</sequence>